<protein>
    <recommendedName>
        <fullName evidence="11">Peptidase M14 domain-containing protein</fullName>
    </recommendedName>
</protein>
<keyword evidence="4" id="KW-0479">Metal-binding</keyword>
<gene>
    <name evidence="12" type="ORF">GCM10010978_21690</name>
</gene>
<feature type="active site" description="Proton donor/acceptor" evidence="8">
    <location>
        <position position="1006"/>
    </location>
</feature>
<dbReference type="SMART" id="SM00287">
    <property type="entry name" value="SH3b"/>
    <property type="match status" value="7"/>
</dbReference>
<accession>A0A8J2XFR6</accession>
<proteinExistence type="inferred from homology"/>
<dbReference type="GO" id="GO:0005615">
    <property type="term" value="C:extracellular space"/>
    <property type="evidence" value="ECO:0007669"/>
    <property type="project" value="TreeGrafter"/>
</dbReference>
<keyword evidence="5" id="KW-0378">Hydrolase</keyword>
<evidence type="ECO:0000259" key="11">
    <source>
        <dbReference type="PROSITE" id="PS52035"/>
    </source>
</evidence>
<feature type="domain" description="Peptidase M14" evidence="11">
    <location>
        <begin position="745"/>
        <end position="1035"/>
    </location>
</feature>
<dbReference type="Pfam" id="PF00246">
    <property type="entry name" value="Peptidase_M14"/>
    <property type="match status" value="1"/>
</dbReference>
<dbReference type="CDD" id="cd06229">
    <property type="entry name" value="M14_Endopeptidase_I"/>
    <property type="match status" value="1"/>
</dbReference>
<dbReference type="SUPFAM" id="SSF53187">
    <property type="entry name" value="Zn-dependent exopeptidases"/>
    <property type="match status" value="1"/>
</dbReference>
<comment type="similarity">
    <text evidence="2 8">Belongs to the peptidase M14 family.</text>
</comment>
<organism evidence="12 13">
    <name type="scientific">Compostibacillus humi</name>
    <dbReference type="NCBI Taxonomy" id="1245525"/>
    <lineage>
        <taxon>Bacteria</taxon>
        <taxon>Bacillati</taxon>
        <taxon>Bacillota</taxon>
        <taxon>Bacilli</taxon>
        <taxon>Bacillales</taxon>
        <taxon>Bacillaceae</taxon>
        <taxon>Compostibacillus</taxon>
    </lineage>
</organism>
<evidence type="ECO:0000256" key="3">
    <source>
        <dbReference type="ARBA" id="ARBA00022670"/>
    </source>
</evidence>
<dbReference type="EMBL" id="BMEV01000040">
    <property type="protein sequence ID" value="GFZ80203.1"/>
    <property type="molecule type" value="Genomic_DNA"/>
</dbReference>
<dbReference type="AlphaFoldDB" id="A0A8J2XFR6"/>
<dbReference type="InterPro" id="IPR000834">
    <property type="entry name" value="Peptidase_M14"/>
</dbReference>
<comment type="cofactor">
    <cofactor evidence="1">
        <name>Zn(2+)</name>
        <dbReference type="ChEBI" id="CHEBI:29105"/>
    </cofactor>
</comment>
<dbReference type="GO" id="GO:0008270">
    <property type="term" value="F:zinc ion binding"/>
    <property type="evidence" value="ECO:0007669"/>
    <property type="project" value="InterPro"/>
</dbReference>
<evidence type="ECO:0000313" key="13">
    <source>
        <dbReference type="Proteomes" id="UP000602050"/>
    </source>
</evidence>
<dbReference type="Proteomes" id="UP000602050">
    <property type="component" value="Unassembled WGS sequence"/>
</dbReference>
<keyword evidence="6" id="KW-0862">Zinc</keyword>
<feature type="compositionally biased region" description="Basic and acidic residues" evidence="9">
    <location>
        <begin position="115"/>
        <end position="128"/>
    </location>
</feature>
<evidence type="ECO:0000256" key="2">
    <source>
        <dbReference type="ARBA" id="ARBA00005988"/>
    </source>
</evidence>
<reference evidence="12" key="1">
    <citation type="journal article" date="2014" name="Int. J. Syst. Evol. Microbiol.">
        <title>Complete genome sequence of Corynebacterium casei LMG S-19264T (=DSM 44701T), isolated from a smear-ripened cheese.</title>
        <authorList>
            <consortium name="US DOE Joint Genome Institute (JGI-PGF)"/>
            <person name="Walter F."/>
            <person name="Albersmeier A."/>
            <person name="Kalinowski J."/>
            <person name="Ruckert C."/>
        </authorList>
    </citation>
    <scope>NUCLEOTIDE SEQUENCE</scope>
    <source>
        <strain evidence="12">CGMCC 1.12360</strain>
    </source>
</reference>
<evidence type="ECO:0000256" key="6">
    <source>
        <dbReference type="ARBA" id="ARBA00022833"/>
    </source>
</evidence>
<dbReference type="PROSITE" id="PS52035">
    <property type="entry name" value="PEPTIDASE_M14"/>
    <property type="match status" value="1"/>
</dbReference>
<keyword evidence="10" id="KW-0812">Transmembrane</keyword>
<evidence type="ECO:0000313" key="12">
    <source>
        <dbReference type="EMBL" id="GFZ80203.1"/>
    </source>
</evidence>
<reference evidence="12" key="2">
    <citation type="submission" date="2020-09" db="EMBL/GenBank/DDBJ databases">
        <authorList>
            <person name="Sun Q."/>
            <person name="Zhou Y."/>
        </authorList>
    </citation>
    <scope>NUCLEOTIDE SEQUENCE</scope>
    <source>
        <strain evidence="12">CGMCC 1.12360</strain>
    </source>
</reference>
<dbReference type="GO" id="GO:0004181">
    <property type="term" value="F:metallocarboxypeptidase activity"/>
    <property type="evidence" value="ECO:0007669"/>
    <property type="project" value="InterPro"/>
</dbReference>
<keyword evidence="10" id="KW-0472">Membrane</keyword>
<keyword evidence="7" id="KW-0482">Metalloprotease</keyword>
<feature type="transmembrane region" description="Helical" evidence="10">
    <location>
        <begin position="46"/>
        <end position="68"/>
    </location>
</feature>
<evidence type="ECO:0000256" key="8">
    <source>
        <dbReference type="PROSITE-ProRule" id="PRU01379"/>
    </source>
</evidence>
<sequence length="1042" mass="119007">MDCNFDRECFFVFTFLSKYLKTIELMLINSIIDPGVIKIKAKYPNIILRTLLALILFLSMITSDVIAISEVSAENNSEEQITDDSILQEHLQDSGGESDKQLSDTENSSEEETESKDTPKQDQSEKDSLIPGSNKDTISEQESPGKVHTFSLFKQSIVKNTNYKSQNFGKYFKVINEQAVVYDNQGKNGLKKIGTLVKGQTYKRVSDYGNWHRIQYGNIYGYVHKENTIPGNKNDIKNINKSYKNSSELFLTNQKTVVYDNSSGKLVPFAEIEKGQKYHIATDYGNWYRVILADRIGYVRKSEVTRLFTKQTKYFEVVLEDLPVYDNRTGKLVEIGKLKKGQVYPRVSDYGNWHRIQYGDIYGYVKKSATIPADGKSIKNINKNYKNSKEKFITNKNAIIYDNSSGQLEPFAEIKKGKQFPIVSDYGNWYRVLVTGRVGYINKNDVTGYFSKATKYFEVVQDNLPVYDNRQKGKLVKVGELKKGQVYERVSDYGNWHRIQFGDIYGYVRKSGTLPNFKNKIPNYNSKYKNTELTFTTIKKSTVYDNTSGKLIPFAEVEKGKTYPVAGDYGKWYRIILANKVGYINKNDVKVSFTKNMKYFKVNKDNLPIYDNRSGSLKKVGTLKKGQTYQRVSDYGNWHRIRFGNIYGYVKKSETEPSTANAYKNKTVRNYTNGKLTTKNEVVVYDNSGKSLIPFATIDKGKTYPVVRDYGNWYEINLSGRYGYVRKSDVTATVMVAKEIVNPNREYTYDHMRSDINKLAKAYPGLISWKSIGKSVDGRNIYAIKLGNGKKEIFLNGAHHAREWLTTNLLMEMIDEYSQAYAKNQRFQGYDVRSILDKVSIWFVPMVNPDGVTLVQKGAFSAKNPKQVLKLNGGNTNFKAWKANIRGVDLNRQYPADWKTIRYVAPAPGPMNYKGKAPLTEPEVKAIYDFTLKHNFKTAVAYHSSGEILYWDFKTKGSLKTLSRKIANQISKKTGYSLVFPGPNPSGGGYTDWFLQDMKKPGFTPEISPYVGNRPVPVSYFNSIWKKNDTIGLMLAKEAATR</sequence>
<evidence type="ECO:0000256" key="5">
    <source>
        <dbReference type="ARBA" id="ARBA00022801"/>
    </source>
</evidence>
<dbReference type="GO" id="GO:0006508">
    <property type="term" value="P:proteolysis"/>
    <property type="evidence" value="ECO:0007669"/>
    <property type="project" value="UniProtKB-KW"/>
</dbReference>
<evidence type="ECO:0000256" key="7">
    <source>
        <dbReference type="ARBA" id="ARBA00023049"/>
    </source>
</evidence>
<dbReference type="InterPro" id="IPR003646">
    <property type="entry name" value="SH3-like_bac-type"/>
</dbReference>
<dbReference type="SMART" id="SM00631">
    <property type="entry name" value="Zn_pept"/>
    <property type="match status" value="1"/>
</dbReference>
<dbReference type="PANTHER" id="PTHR11705:SF143">
    <property type="entry name" value="SLL0236 PROTEIN"/>
    <property type="match status" value="1"/>
</dbReference>
<dbReference type="Gene3D" id="2.30.30.40">
    <property type="entry name" value="SH3 Domains"/>
    <property type="match status" value="3"/>
</dbReference>
<keyword evidence="10" id="KW-1133">Transmembrane helix</keyword>
<comment type="caution">
    <text evidence="12">The sequence shown here is derived from an EMBL/GenBank/DDBJ whole genome shotgun (WGS) entry which is preliminary data.</text>
</comment>
<keyword evidence="3" id="KW-0645">Protease</keyword>
<evidence type="ECO:0000256" key="9">
    <source>
        <dbReference type="SAM" id="MobiDB-lite"/>
    </source>
</evidence>
<feature type="region of interest" description="Disordered" evidence="9">
    <location>
        <begin position="92"/>
        <end position="144"/>
    </location>
</feature>
<dbReference type="InterPro" id="IPR057246">
    <property type="entry name" value="CARBOXYPEPT_ZN_1"/>
</dbReference>
<dbReference type="PRINTS" id="PR00765">
    <property type="entry name" value="CRBOXYPTASEA"/>
</dbReference>
<evidence type="ECO:0000256" key="10">
    <source>
        <dbReference type="SAM" id="Phobius"/>
    </source>
</evidence>
<dbReference type="InterPro" id="IPR034274">
    <property type="entry name" value="ENP1_M14_CPD"/>
</dbReference>
<dbReference type="PANTHER" id="PTHR11705">
    <property type="entry name" value="PROTEASE FAMILY M14 CARBOXYPEPTIDASE A,B"/>
    <property type="match status" value="1"/>
</dbReference>
<keyword evidence="13" id="KW-1185">Reference proteome</keyword>
<dbReference type="Gene3D" id="3.40.630.10">
    <property type="entry name" value="Zn peptidases"/>
    <property type="match status" value="1"/>
</dbReference>
<name>A0A8J2XFR6_9BACI</name>
<evidence type="ECO:0000256" key="1">
    <source>
        <dbReference type="ARBA" id="ARBA00001947"/>
    </source>
</evidence>
<dbReference type="PROSITE" id="PS00132">
    <property type="entry name" value="CARBOXYPEPT_ZN_1"/>
    <property type="match status" value="1"/>
</dbReference>
<evidence type="ECO:0000256" key="4">
    <source>
        <dbReference type="ARBA" id="ARBA00022723"/>
    </source>
</evidence>